<dbReference type="InterPro" id="IPR002686">
    <property type="entry name" value="Transposase_17"/>
</dbReference>
<dbReference type="InterPro" id="IPR052715">
    <property type="entry name" value="RAYT_transposase"/>
</dbReference>
<feature type="compositionally biased region" description="Polar residues" evidence="1">
    <location>
        <begin position="87"/>
        <end position="99"/>
    </location>
</feature>
<evidence type="ECO:0000259" key="2">
    <source>
        <dbReference type="SMART" id="SM01321"/>
    </source>
</evidence>
<feature type="region of interest" description="Disordered" evidence="1">
    <location>
        <begin position="270"/>
        <end position="323"/>
    </location>
</feature>
<feature type="compositionally biased region" description="Polar residues" evidence="1">
    <location>
        <begin position="20"/>
        <end position="36"/>
    </location>
</feature>
<dbReference type="GO" id="GO:0004803">
    <property type="term" value="F:transposase activity"/>
    <property type="evidence" value="ECO:0007669"/>
    <property type="project" value="InterPro"/>
</dbReference>
<dbReference type="SUPFAM" id="SSF143422">
    <property type="entry name" value="Transposase IS200-like"/>
    <property type="match status" value="1"/>
</dbReference>
<dbReference type="Pfam" id="PF01797">
    <property type="entry name" value="Y1_Tnp"/>
    <property type="match status" value="1"/>
</dbReference>
<dbReference type="PANTHER" id="PTHR36966">
    <property type="entry name" value="REP-ASSOCIATED TYROSINE TRANSPOSASE"/>
    <property type="match status" value="1"/>
</dbReference>
<accession>A0A1W1CEY4</accession>
<evidence type="ECO:0000256" key="1">
    <source>
        <dbReference type="SAM" id="MobiDB-lite"/>
    </source>
</evidence>
<gene>
    <name evidence="3" type="ORF">MNB_SM-5-1513</name>
</gene>
<feature type="compositionally biased region" description="Polar residues" evidence="1">
    <location>
        <begin position="45"/>
        <end position="57"/>
    </location>
</feature>
<feature type="compositionally biased region" description="Polar residues" evidence="1">
    <location>
        <begin position="277"/>
        <end position="296"/>
    </location>
</feature>
<reference evidence="3" key="1">
    <citation type="submission" date="2016-10" db="EMBL/GenBank/DDBJ databases">
        <authorList>
            <person name="de Groot N.N."/>
        </authorList>
    </citation>
    <scope>NUCLEOTIDE SEQUENCE</scope>
</reference>
<evidence type="ECO:0000313" key="3">
    <source>
        <dbReference type="EMBL" id="SFV64253.1"/>
    </source>
</evidence>
<proteinExistence type="predicted"/>
<dbReference type="Gene3D" id="3.30.70.1290">
    <property type="entry name" value="Transposase IS200-like"/>
    <property type="match status" value="1"/>
</dbReference>
<dbReference type="PANTHER" id="PTHR36966:SF1">
    <property type="entry name" value="REP-ASSOCIATED TYROSINE TRANSPOSASE"/>
    <property type="match status" value="1"/>
</dbReference>
<name>A0A1W1CEY4_9ZZZZ</name>
<protein>
    <recommendedName>
        <fullName evidence="2">Transposase IS200-like domain-containing protein</fullName>
    </recommendedName>
</protein>
<dbReference type="AlphaFoldDB" id="A0A1W1CEY4"/>
<feature type="compositionally biased region" description="Polar residues" evidence="1">
    <location>
        <begin position="305"/>
        <end position="317"/>
    </location>
</feature>
<feature type="region of interest" description="Disordered" evidence="1">
    <location>
        <begin position="1"/>
        <end position="106"/>
    </location>
</feature>
<organism evidence="3">
    <name type="scientific">hydrothermal vent metagenome</name>
    <dbReference type="NCBI Taxonomy" id="652676"/>
    <lineage>
        <taxon>unclassified sequences</taxon>
        <taxon>metagenomes</taxon>
        <taxon>ecological metagenomes</taxon>
    </lineage>
</organism>
<feature type="domain" description="Transposase IS200-like" evidence="2">
    <location>
        <begin position="113"/>
        <end position="255"/>
    </location>
</feature>
<dbReference type="GO" id="GO:0043565">
    <property type="term" value="F:sequence-specific DNA binding"/>
    <property type="evidence" value="ECO:0007669"/>
    <property type="project" value="TreeGrafter"/>
</dbReference>
<dbReference type="GO" id="GO:0006313">
    <property type="term" value="P:DNA transposition"/>
    <property type="evidence" value="ECO:0007669"/>
    <property type="project" value="InterPro"/>
</dbReference>
<sequence length="334" mass="36815">MKESSLANGGAKAPLPKSDSLGSGTSVPSYTTNKPNSGAKAPLPKTSQTLGSRTSVPPKTKTKTKTHLLGSGTSVPPNTKTKPHSFGSKTSVPPKTTPSLPKEKHTNLPHIDIPNYYQFITFRTFDSLDTYLKKLYNTETPNRKKQQAIDNYLDSSNNGAYLNGEVLLYLYDFLKKQDRILYDLVAFCIMPNHIHILCKPLQKLSIVMQRIKGATAHHINILLHKSGKFWAEDYYDKAIRDEKHFFVVYKYIRNNVLKIGGKVTMPSGGAKAPLPKTSKTLGSGTSVPSYTTNKPNSGAKAPLPKTSQTLGSGTSVPPKNRQLPSRFYGIYKNF</sequence>
<dbReference type="InterPro" id="IPR036515">
    <property type="entry name" value="Transposase_17_sf"/>
</dbReference>
<dbReference type="SMART" id="SM01321">
    <property type="entry name" value="Y1_Tnp"/>
    <property type="match status" value="1"/>
</dbReference>
<feature type="compositionally biased region" description="Polar residues" evidence="1">
    <location>
        <begin position="71"/>
        <end position="80"/>
    </location>
</feature>
<dbReference type="EMBL" id="FPHH01000079">
    <property type="protein sequence ID" value="SFV64253.1"/>
    <property type="molecule type" value="Genomic_DNA"/>
</dbReference>